<evidence type="ECO:0000313" key="8">
    <source>
        <dbReference type="Proteomes" id="UP001212997"/>
    </source>
</evidence>
<accession>A0AAD5YF30</accession>
<comment type="subcellular location">
    <subcellularLocation>
        <location evidence="1">Membrane</location>
        <topology evidence="1">Multi-pass membrane protein</topology>
    </subcellularLocation>
</comment>
<feature type="region of interest" description="Disordered" evidence="5">
    <location>
        <begin position="633"/>
        <end position="731"/>
    </location>
</feature>
<comment type="caution">
    <text evidence="7">The sequence shown here is derived from an EMBL/GenBank/DDBJ whole genome shotgun (WGS) entry which is preliminary data.</text>
</comment>
<feature type="region of interest" description="Disordered" evidence="5">
    <location>
        <begin position="445"/>
        <end position="485"/>
    </location>
</feature>
<keyword evidence="2 6" id="KW-0812">Transmembrane</keyword>
<keyword evidence="4 6" id="KW-0472">Membrane</keyword>
<evidence type="ECO:0000256" key="2">
    <source>
        <dbReference type="ARBA" id="ARBA00022692"/>
    </source>
</evidence>
<feature type="transmembrane region" description="Helical" evidence="6">
    <location>
        <begin position="264"/>
        <end position="289"/>
    </location>
</feature>
<feature type="compositionally biased region" description="Polar residues" evidence="5">
    <location>
        <begin position="698"/>
        <end position="707"/>
    </location>
</feature>
<protein>
    <recommendedName>
        <fullName evidence="9">DUF803-domain-containing protein</fullName>
    </recommendedName>
</protein>
<feature type="region of interest" description="Disordered" evidence="5">
    <location>
        <begin position="513"/>
        <end position="532"/>
    </location>
</feature>
<feature type="transmembrane region" description="Helical" evidence="6">
    <location>
        <begin position="337"/>
        <end position="356"/>
    </location>
</feature>
<evidence type="ECO:0000256" key="1">
    <source>
        <dbReference type="ARBA" id="ARBA00004141"/>
    </source>
</evidence>
<evidence type="ECO:0000256" key="6">
    <source>
        <dbReference type="SAM" id="Phobius"/>
    </source>
</evidence>
<dbReference type="GO" id="GO:0016020">
    <property type="term" value="C:membrane"/>
    <property type="evidence" value="ECO:0007669"/>
    <property type="project" value="UniProtKB-SubCell"/>
</dbReference>
<feature type="compositionally biased region" description="Low complexity" evidence="5">
    <location>
        <begin position="445"/>
        <end position="455"/>
    </location>
</feature>
<feature type="transmembrane region" description="Helical" evidence="6">
    <location>
        <begin position="35"/>
        <end position="53"/>
    </location>
</feature>
<gene>
    <name evidence="7" type="ORF">NLI96_g9651</name>
</gene>
<feature type="compositionally biased region" description="Low complexity" evidence="5">
    <location>
        <begin position="633"/>
        <end position="645"/>
    </location>
</feature>
<evidence type="ECO:0000256" key="3">
    <source>
        <dbReference type="ARBA" id="ARBA00022989"/>
    </source>
</evidence>
<reference evidence="7" key="1">
    <citation type="submission" date="2022-07" db="EMBL/GenBank/DDBJ databases">
        <title>Genome Sequence of Physisporinus lineatus.</title>
        <authorList>
            <person name="Buettner E."/>
        </authorList>
    </citation>
    <scope>NUCLEOTIDE SEQUENCE</scope>
    <source>
        <strain evidence="7">VT162</strain>
    </source>
</reference>
<dbReference type="AlphaFoldDB" id="A0AAD5YF30"/>
<sequence>MSSDPVSSASTTVSATVSASTSAAATLKAPGNLKVVGIILAITSGILIGSSFVFKKKGLLRSQAGGPAGEGVAYLKSVLWWTGMIMMILGEICNFAAYAFVEAIVVVRSHILPIRLTTSSSQQTPMGALSVVICAILSSFFLKEKLTFFGWLGCALCVVCTLTLSSLPHYLLLFAPVRSARINYHSPKRCAFLNLAFPLAASSAITPHTNPLPTGPKEESIGQIKEFQKLFLAPGFLVYASILIAASLVIIIYFAPRYGKKSMLWYIMVCSMIGGISVSVTTGLGSAIVTSVMGDNQFKYWFTYFLLVFIAVTLITEVYYLNVALALFNTAMVTPTYYVIFTFFSIITTIVLFQGLKAPVQQIITLVMGFLVICLGITILQLSKVDPTQFKSLDRRSTILLQAARNNTEGLDEKSLSAVEDPGMDALRGSFGTIGSIVRAKSAKRMSMSSQTSSLRSRHGHRATDIEQAPPLPSTPGSLTAETGHYGGMKRHQLYDPPVPGRVKSPLAGDVPLEPASGFDSPRLGKKQTIKFDTQDMVHSYHRTGPGKDGRDMDATHESRAALGTPNASTFSATPDAYNIPPSRGGALPPPSEHYEDLRTAPPMLSALSFEDPFFDSRVDPFENTPSTAALATFPSASSTSISPIPEDDSPTSLRNSKSPSTSQHLRIGGTHHHLFGRTPSGRNYPKGDSVDDKEESQSLWRASSDSLDPAESSVRLVSSQPQQQQQHTPF</sequence>
<dbReference type="PANTHER" id="PTHR12570:SF92">
    <property type="entry name" value="SPICHTHYIN, ISOFORM B"/>
    <property type="match status" value="1"/>
</dbReference>
<dbReference type="GO" id="GO:0015095">
    <property type="term" value="F:magnesium ion transmembrane transporter activity"/>
    <property type="evidence" value="ECO:0007669"/>
    <property type="project" value="InterPro"/>
</dbReference>
<feature type="transmembrane region" description="Helical" evidence="6">
    <location>
        <begin position="126"/>
        <end position="142"/>
    </location>
</feature>
<dbReference type="InterPro" id="IPR008521">
    <property type="entry name" value="Mg_trans_NIPA"/>
</dbReference>
<proteinExistence type="predicted"/>
<dbReference type="Pfam" id="PF05653">
    <property type="entry name" value="Mg_trans_NIPA"/>
    <property type="match status" value="2"/>
</dbReference>
<keyword evidence="8" id="KW-1185">Reference proteome</keyword>
<dbReference type="Proteomes" id="UP001212997">
    <property type="component" value="Unassembled WGS sequence"/>
</dbReference>
<feature type="compositionally biased region" description="Polar residues" evidence="5">
    <location>
        <begin position="651"/>
        <end position="665"/>
    </location>
</feature>
<feature type="transmembrane region" description="Helical" evidence="6">
    <location>
        <begin position="148"/>
        <end position="171"/>
    </location>
</feature>
<dbReference type="SUPFAM" id="SSF103481">
    <property type="entry name" value="Multidrug resistance efflux transporter EmrE"/>
    <property type="match status" value="1"/>
</dbReference>
<name>A0AAD5YF30_9APHY</name>
<feature type="transmembrane region" description="Helical" evidence="6">
    <location>
        <begin position="230"/>
        <end position="255"/>
    </location>
</feature>
<feature type="transmembrane region" description="Helical" evidence="6">
    <location>
        <begin position="301"/>
        <end position="325"/>
    </location>
</feature>
<feature type="region of interest" description="Disordered" evidence="5">
    <location>
        <begin position="565"/>
        <end position="595"/>
    </location>
</feature>
<organism evidence="7 8">
    <name type="scientific">Meripilus lineatus</name>
    <dbReference type="NCBI Taxonomy" id="2056292"/>
    <lineage>
        <taxon>Eukaryota</taxon>
        <taxon>Fungi</taxon>
        <taxon>Dikarya</taxon>
        <taxon>Basidiomycota</taxon>
        <taxon>Agaricomycotina</taxon>
        <taxon>Agaricomycetes</taxon>
        <taxon>Polyporales</taxon>
        <taxon>Meripilaceae</taxon>
        <taxon>Meripilus</taxon>
    </lineage>
</organism>
<feature type="transmembrane region" description="Helical" evidence="6">
    <location>
        <begin position="362"/>
        <end position="382"/>
    </location>
</feature>
<evidence type="ECO:0000256" key="4">
    <source>
        <dbReference type="ARBA" id="ARBA00023136"/>
    </source>
</evidence>
<dbReference type="PANTHER" id="PTHR12570">
    <property type="match status" value="1"/>
</dbReference>
<evidence type="ECO:0000313" key="7">
    <source>
        <dbReference type="EMBL" id="KAJ3478586.1"/>
    </source>
</evidence>
<feature type="transmembrane region" description="Helical" evidence="6">
    <location>
        <begin position="73"/>
        <end position="89"/>
    </location>
</feature>
<dbReference type="InterPro" id="IPR037185">
    <property type="entry name" value="EmrE-like"/>
</dbReference>
<keyword evidence="3 6" id="KW-1133">Transmembrane helix</keyword>
<evidence type="ECO:0000256" key="5">
    <source>
        <dbReference type="SAM" id="MobiDB-lite"/>
    </source>
</evidence>
<feature type="compositionally biased region" description="Low complexity" evidence="5">
    <location>
        <begin position="721"/>
        <end position="731"/>
    </location>
</feature>
<dbReference type="EMBL" id="JANAWD010000499">
    <property type="protein sequence ID" value="KAJ3478586.1"/>
    <property type="molecule type" value="Genomic_DNA"/>
</dbReference>
<evidence type="ECO:0008006" key="9">
    <source>
        <dbReference type="Google" id="ProtNLM"/>
    </source>
</evidence>